<dbReference type="EMBL" id="WTPX01000073">
    <property type="protein sequence ID" value="NNJ26328.1"/>
    <property type="molecule type" value="Genomic_DNA"/>
</dbReference>
<keyword evidence="2" id="KW-1185">Reference proteome</keyword>
<reference evidence="1 2" key="1">
    <citation type="journal article" date="2020" name="Syst. Appl. Microbiol.">
        <title>Alienimonas chondri sp. nov., a novel planctomycete isolated from the biofilm of the red alga Chondrus crispus.</title>
        <authorList>
            <person name="Vitorino I."/>
            <person name="Albuquerque L."/>
            <person name="Wiegand S."/>
            <person name="Kallscheuer N."/>
            <person name="da Costa M.S."/>
            <person name="Lobo-da-Cunha A."/>
            <person name="Jogler C."/>
            <person name="Lage O.M."/>
        </authorList>
    </citation>
    <scope>NUCLEOTIDE SEQUENCE [LARGE SCALE GENOMIC DNA]</scope>
    <source>
        <strain evidence="1 2">LzC2</strain>
    </source>
</reference>
<dbReference type="Proteomes" id="UP000609651">
    <property type="component" value="Unassembled WGS sequence"/>
</dbReference>
<comment type="caution">
    <text evidence="1">The sequence shown here is derived from an EMBL/GenBank/DDBJ whole genome shotgun (WGS) entry which is preliminary data.</text>
</comment>
<evidence type="ECO:0000313" key="2">
    <source>
        <dbReference type="Proteomes" id="UP000609651"/>
    </source>
</evidence>
<name>A0ABX1VEW3_9PLAN</name>
<protein>
    <recommendedName>
        <fullName evidence="3">Tetratricopeptide repeat protein</fullName>
    </recommendedName>
</protein>
<evidence type="ECO:0008006" key="3">
    <source>
        <dbReference type="Google" id="ProtNLM"/>
    </source>
</evidence>
<proteinExistence type="predicted"/>
<gene>
    <name evidence="1" type="ORF">LzC2_24110</name>
</gene>
<accession>A0ABX1VEW3</accession>
<organism evidence="1 2">
    <name type="scientific">Alienimonas chondri</name>
    <dbReference type="NCBI Taxonomy" id="2681879"/>
    <lineage>
        <taxon>Bacteria</taxon>
        <taxon>Pseudomonadati</taxon>
        <taxon>Planctomycetota</taxon>
        <taxon>Planctomycetia</taxon>
        <taxon>Planctomycetales</taxon>
        <taxon>Planctomycetaceae</taxon>
        <taxon>Alienimonas</taxon>
    </lineage>
</organism>
<evidence type="ECO:0000313" key="1">
    <source>
        <dbReference type="EMBL" id="NNJ26328.1"/>
    </source>
</evidence>
<sequence>MFAPLIFCLAASLEPQPPDVSAAALALNEGNVSKASALLETTLKASPGDDDALFLMGATKFLGGIERFAQFMSKHGSDDRLAGLLPFARLPVPTSADPQPVSYEQWRQARVDLIAAFDEADSFLAKVDGPVNVRLDLAALRLDLNGDGTASEKEGVLALLMGGRMQLEGQRGTRRGGAAEPPSFVTHFDRADVEWLRGYCDLLSAILETMLAHDAENWWNHCAHLVFAKPEGVPGYLMAEADGQWDRGRISDVISAVHHVNFPVRDPQRMKNARQRLLGMIGHSRAMWELILAETDDEREWIPGPTQTSSTGVTMSEDRVAGWMEFLEEAEALLNGEKLVPFWRTLPDEDGPRGVNLKRVFEEPRRFDLVEWIQGPGAEPYLEPGEVTDGDTWNRLQRLFNGNFFGFAVLIN</sequence>
<dbReference type="RefSeq" id="WP_171187256.1">
    <property type="nucleotide sequence ID" value="NZ_WTPX01000073.1"/>
</dbReference>